<dbReference type="EMBL" id="UPTC01006667">
    <property type="protein sequence ID" value="VBB35587.1"/>
    <property type="molecule type" value="Genomic_DNA"/>
</dbReference>
<evidence type="ECO:0000256" key="1">
    <source>
        <dbReference type="SAM" id="Phobius"/>
    </source>
</evidence>
<keyword evidence="1" id="KW-0472">Membrane</keyword>
<dbReference type="STRING" id="6277.A0A498SUL2"/>
<sequence>AGFGLIYLPSIVTVGYYFEKKRSIATGIAVAGSGVGTFVLPPLCIVLINRMFK</sequence>
<dbReference type="GO" id="GO:0008028">
    <property type="term" value="F:monocarboxylic acid transmembrane transporter activity"/>
    <property type="evidence" value="ECO:0007669"/>
    <property type="project" value="TreeGrafter"/>
</dbReference>
<dbReference type="SUPFAM" id="SSF103473">
    <property type="entry name" value="MFS general substrate transporter"/>
    <property type="match status" value="1"/>
</dbReference>
<reference evidence="2 3" key="1">
    <citation type="submission" date="2018-08" db="EMBL/GenBank/DDBJ databases">
        <authorList>
            <person name="Laetsch R D."/>
            <person name="Stevens L."/>
            <person name="Kumar S."/>
            <person name="Blaxter L. M."/>
        </authorList>
    </citation>
    <scope>NUCLEOTIDE SEQUENCE [LARGE SCALE GENOMIC DNA]</scope>
</reference>
<dbReference type="Proteomes" id="UP000276991">
    <property type="component" value="Unassembled WGS sequence"/>
</dbReference>
<name>A0A498SUL2_ACAVI</name>
<dbReference type="AlphaFoldDB" id="A0A498SUL2"/>
<dbReference type="InterPro" id="IPR036259">
    <property type="entry name" value="MFS_trans_sf"/>
</dbReference>
<keyword evidence="1" id="KW-0812">Transmembrane</keyword>
<protein>
    <recommendedName>
        <fullName evidence="4">Major facilitator superfamily (MFS) profile domain-containing protein</fullName>
    </recommendedName>
</protein>
<evidence type="ECO:0000313" key="3">
    <source>
        <dbReference type="Proteomes" id="UP000276991"/>
    </source>
</evidence>
<feature type="non-terminal residue" evidence="2">
    <location>
        <position position="1"/>
    </location>
</feature>
<organism evidence="2 3">
    <name type="scientific">Acanthocheilonema viteae</name>
    <name type="common">Filarial nematode worm</name>
    <name type="synonym">Dipetalonema viteae</name>
    <dbReference type="NCBI Taxonomy" id="6277"/>
    <lineage>
        <taxon>Eukaryota</taxon>
        <taxon>Metazoa</taxon>
        <taxon>Ecdysozoa</taxon>
        <taxon>Nematoda</taxon>
        <taxon>Chromadorea</taxon>
        <taxon>Rhabditida</taxon>
        <taxon>Spirurina</taxon>
        <taxon>Spiruromorpha</taxon>
        <taxon>Filarioidea</taxon>
        <taxon>Onchocercidae</taxon>
        <taxon>Acanthocheilonema</taxon>
    </lineage>
</organism>
<accession>A0A498SUL2</accession>
<gene>
    <name evidence="2" type="ORF">NAV_LOCUS10378</name>
</gene>
<dbReference type="PANTHER" id="PTHR11360:SF286">
    <property type="entry name" value="GH22266P"/>
    <property type="match status" value="1"/>
</dbReference>
<feature type="transmembrane region" description="Helical" evidence="1">
    <location>
        <begin position="24"/>
        <end position="48"/>
    </location>
</feature>
<dbReference type="PANTHER" id="PTHR11360">
    <property type="entry name" value="MONOCARBOXYLATE TRANSPORTER"/>
    <property type="match status" value="1"/>
</dbReference>
<dbReference type="InterPro" id="IPR050327">
    <property type="entry name" value="Proton-linked_MCT"/>
</dbReference>
<evidence type="ECO:0000313" key="2">
    <source>
        <dbReference type="EMBL" id="VBB35587.1"/>
    </source>
</evidence>
<keyword evidence="1" id="KW-1133">Transmembrane helix</keyword>
<keyword evidence="3" id="KW-1185">Reference proteome</keyword>
<evidence type="ECO:0008006" key="4">
    <source>
        <dbReference type="Google" id="ProtNLM"/>
    </source>
</evidence>
<dbReference type="OrthoDB" id="6499973at2759"/>
<proteinExistence type="predicted"/>